<dbReference type="GO" id="GO:0047429">
    <property type="term" value="F:nucleoside triphosphate diphosphatase activity"/>
    <property type="evidence" value="ECO:0007669"/>
    <property type="project" value="InterPro"/>
</dbReference>
<sequence>MNKSTEISRALTQQSKAAQLGFDWPDVTPVFEKVTEELDELKEALASGDKMHSKQEFGDLFFAILNIARHLNIDPEQALALTNKKFEKRFEYVCKTAAIEGVKLATENLAALDAFWEQAKSFDE</sequence>
<feature type="domain" description="NTP pyrophosphohydrolase MazG-like" evidence="1">
    <location>
        <begin position="32"/>
        <end position="93"/>
    </location>
</feature>
<dbReference type="CDD" id="cd11529">
    <property type="entry name" value="NTP-PPase_MazG_Cterm"/>
    <property type="match status" value="1"/>
</dbReference>
<evidence type="ECO:0000313" key="3">
    <source>
        <dbReference type="Proteomes" id="UP001156601"/>
    </source>
</evidence>
<dbReference type="SUPFAM" id="SSF101386">
    <property type="entry name" value="all-alpha NTP pyrophosphatases"/>
    <property type="match status" value="1"/>
</dbReference>
<dbReference type="RefSeq" id="WP_284219152.1">
    <property type="nucleotide sequence ID" value="NZ_BSOT01000012.1"/>
</dbReference>
<dbReference type="AlphaFoldDB" id="A0AA37WJ55"/>
<dbReference type="InterPro" id="IPR011551">
    <property type="entry name" value="NTP_PyrPHydrolase_MazG"/>
</dbReference>
<dbReference type="PANTHER" id="PTHR30522">
    <property type="entry name" value="NUCLEOSIDE TRIPHOSPHATE PYROPHOSPHOHYDROLASE"/>
    <property type="match status" value="1"/>
</dbReference>
<name>A0AA37WJ55_9ALTE</name>
<dbReference type="GO" id="GO:0046061">
    <property type="term" value="P:dATP catabolic process"/>
    <property type="evidence" value="ECO:0007669"/>
    <property type="project" value="TreeGrafter"/>
</dbReference>
<dbReference type="GO" id="GO:0046076">
    <property type="term" value="P:dTTP catabolic process"/>
    <property type="evidence" value="ECO:0007669"/>
    <property type="project" value="TreeGrafter"/>
</dbReference>
<comment type="caution">
    <text evidence="2">The sequence shown here is derived from an EMBL/GenBank/DDBJ whole genome shotgun (WGS) entry which is preliminary data.</text>
</comment>
<dbReference type="GO" id="GO:0046081">
    <property type="term" value="P:dUTP catabolic process"/>
    <property type="evidence" value="ECO:0007669"/>
    <property type="project" value="TreeGrafter"/>
</dbReference>
<reference evidence="2" key="2">
    <citation type="submission" date="2023-01" db="EMBL/GenBank/DDBJ databases">
        <title>Draft genome sequence of Agaribacter marinus strain NBRC 110023.</title>
        <authorList>
            <person name="Sun Q."/>
            <person name="Mori K."/>
        </authorList>
    </citation>
    <scope>NUCLEOTIDE SEQUENCE</scope>
    <source>
        <strain evidence="2">NBRC 110023</strain>
    </source>
</reference>
<proteinExistence type="predicted"/>
<accession>A0AA37WJ55</accession>
<dbReference type="PANTHER" id="PTHR30522:SF0">
    <property type="entry name" value="NUCLEOSIDE TRIPHOSPHATE PYROPHOSPHOHYDROLASE"/>
    <property type="match status" value="1"/>
</dbReference>
<keyword evidence="3" id="KW-1185">Reference proteome</keyword>
<dbReference type="Pfam" id="PF03819">
    <property type="entry name" value="MazG"/>
    <property type="match status" value="1"/>
</dbReference>
<organism evidence="2 3">
    <name type="scientific">Agaribacter marinus</name>
    <dbReference type="NCBI Taxonomy" id="1431249"/>
    <lineage>
        <taxon>Bacteria</taxon>
        <taxon>Pseudomonadati</taxon>
        <taxon>Pseudomonadota</taxon>
        <taxon>Gammaproteobacteria</taxon>
        <taxon>Alteromonadales</taxon>
        <taxon>Alteromonadaceae</taxon>
        <taxon>Agaribacter</taxon>
    </lineage>
</organism>
<dbReference type="InterPro" id="IPR004518">
    <property type="entry name" value="MazG-like_dom"/>
</dbReference>
<dbReference type="GO" id="GO:0006203">
    <property type="term" value="P:dGTP catabolic process"/>
    <property type="evidence" value="ECO:0007669"/>
    <property type="project" value="TreeGrafter"/>
</dbReference>
<dbReference type="InterPro" id="IPR048011">
    <property type="entry name" value="NTP-PPase_MazG-like_C"/>
</dbReference>
<dbReference type="EMBL" id="BSOT01000012">
    <property type="protein sequence ID" value="GLR72736.1"/>
    <property type="molecule type" value="Genomic_DNA"/>
</dbReference>
<dbReference type="GO" id="GO:0046052">
    <property type="term" value="P:UTP catabolic process"/>
    <property type="evidence" value="ECO:0007669"/>
    <property type="project" value="TreeGrafter"/>
</dbReference>
<evidence type="ECO:0000259" key="1">
    <source>
        <dbReference type="Pfam" id="PF03819"/>
    </source>
</evidence>
<protein>
    <recommendedName>
        <fullName evidence="1">NTP pyrophosphohydrolase MazG-like domain-containing protein</fullName>
    </recommendedName>
</protein>
<dbReference type="Gene3D" id="1.10.287.1080">
    <property type="entry name" value="MazG-like"/>
    <property type="match status" value="1"/>
</dbReference>
<gene>
    <name evidence="2" type="ORF">GCM10007852_36440</name>
</gene>
<dbReference type="GO" id="GO:0046047">
    <property type="term" value="P:TTP catabolic process"/>
    <property type="evidence" value="ECO:0007669"/>
    <property type="project" value="TreeGrafter"/>
</dbReference>
<reference evidence="2" key="1">
    <citation type="journal article" date="2014" name="Int. J. Syst. Evol. Microbiol.">
        <title>Complete genome sequence of Corynebacterium casei LMG S-19264T (=DSM 44701T), isolated from a smear-ripened cheese.</title>
        <authorList>
            <consortium name="US DOE Joint Genome Institute (JGI-PGF)"/>
            <person name="Walter F."/>
            <person name="Albersmeier A."/>
            <person name="Kalinowski J."/>
            <person name="Ruckert C."/>
        </authorList>
    </citation>
    <scope>NUCLEOTIDE SEQUENCE</scope>
    <source>
        <strain evidence="2">NBRC 110023</strain>
    </source>
</reference>
<dbReference type="Proteomes" id="UP001156601">
    <property type="component" value="Unassembled WGS sequence"/>
</dbReference>
<evidence type="ECO:0000313" key="2">
    <source>
        <dbReference type="EMBL" id="GLR72736.1"/>
    </source>
</evidence>